<evidence type="ECO:0000313" key="2">
    <source>
        <dbReference type="EMBL" id="GIU41419.1"/>
    </source>
</evidence>
<accession>A0ABQ4P1Q3</accession>
<dbReference type="RefSeq" id="WP_220779165.1">
    <property type="nucleotide sequence ID" value="NZ_BPEY01000006.1"/>
</dbReference>
<reference evidence="2" key="1">
    <citation type="submission" date="2021-05" db="EMBL/GenBank/DDBJ databases">
        <title>Molecular characterization for Shewanella algae harboring chromosomal blaOXA-55-like strains isolated from clinical and environment sample.</title>
        <authorList>
            <person name="Ohama Y."/>
            <person name="Aoki K."/>
            <person name="Harada S."/>
            <person name="Moriya K."/>
            <person name="Ishii Y."/>
            <person name="Tateda K."/>
        </authorList>
    </citation>
    <scope>NUCLEOTIDE SEQUENCE</scope>
    <source>
        <strain evidence="2">JCM 11563</strain>
    </source>
</reference>
<feature type="transmembrane region" description="Helical" evidence="1">
    <location>
        <begin position="5"/>
        <end position="24"/>
    </location>
</feature>
<gene>
    <name evidence="2" type="ORF">TUM4438_05640</name>
</gene>
<evidence type="ECO:0000256" key="1">
    <source>
        <dbReference type="SAM" id="Phobius"/>
    </source>
</evidence>
<keyword evidence="1" id="KW-1133">Transmembrane helix</keyword>
<dbReference type="EMBL" id="BPEY01000006">
    <property type="protein sequence ID" value="GIU41419.1"/>
    <property type="molecule type" value="Genomic_DNA"/>
</dbReference>
<protein>
    <submittedName>
        <fullName evidence="2">Uncharacterized protein</fullName>
    </submittedName>
</protein>
<dbReference type="Proteomes" id="UP000887104">
    <property type="component" value="Unassembled WGS sequence"/>
</dbReference>
<evidence type="ECO:0000313" key="3">
    <source>
        <dbReference type="Proteomes" id="UP000887104"/>
    </source>
</evidence>
<sequence>MIGKFFTAFGVIVSYLLIPFPIALIMRETFMLPDSFIIAVVIAFVIGFFPLMLFVSRKVFRFPAQNKQPIAKSELVTQISKLKIKDCLFTAEQHDDYLVLTSPYMDANFISLSQAQSISKTYYMKLWFDEGKNLVRFKDHLVSSSAVLGVGGFSFNMSAQTGYVLSQIFLLDSSAQLVRFSNGELHKALIEVVTTNGWDLNLKVI</sequence>
<comment type="caution">
    <text evidence="2">The sequence shown here is derived from an EMBL/GenBank/DDBJ whole genome shotgun (WGS) entry which is preliminary data.</text>
</comment>
<keyword evidence="1" id="KW-0472">Membrane</keyword>
<organism evidence="2 3">
    <name type="scientific">Shewanella sairae</name>
    <dbReference type="NCBI Taxonomy" id="190310"/>
    <lineage>
        <taxon>Bacteria</taxon>
        <taxon>Pseudomonadati</taxon>
        <taxon>Pseudomonadota</taxon>
        <taxon>Gammaproteobacteria</taxon>
        <taxon>Alteromonadales</taxon>
        <taxon>Shewanellaceae</taxon>
        <taxon>Shewanella</taxon>
    </lineage>
</organism>
<name>A0ABQ4P1Q3_9GAMM</name>
<proteinExistence type="predicted"/>
<feature type="transmembrane region" description="Helical" evidence="1">
    <location>
        <begin position="36"/>
        <end position="55"/>
    </location>
</feature>
<keyword evidence="3" id="KW-1185">Reference proteome</keyword>
<keyword evidence="1" id="KW-0812">Transmembrane</keyword>